<dbReference type="PANTHER" id="PTHR10963:SF55">
    <property type="entry name" value="GLYCOSIDE HYDROLASE FAMILY 16 PROTEIN"/>
    <property type="match status" value="1"/>
</dbReference>
<dbReference type="Gene3D" id="2.60.120.200">
    <property type="match status" value="1"/>
</dbReference>
<keyword evidence="2" id="KW-0812">Transmembrane</keyword>
<dbReference type="SUPFAM" id="SSF49899">
    <property type="entry name" value="Concanavalin A-like lectins/glucanases"/>
    <property type="match status" value="1"/>
</dbReference>
<keyword evidence="4" id="KW-1185">Reference proteome</keyword>
<comment type="similarity">
    <text evidence="1">Belongs to the glycosyl hydrolase 16 family.</text>
</comment>
<comment type="caution">
    <text evidence="3">The sequence shown here is derived from an EMBL/GenBank/DDBJ whole genome shotgun (WGS) entry which is preliminary data.</text>
</comment>
<reference evidence="3" key="1">
    <citation type="submission" date="2019-02" db="EMBL/GenBank/DDBJ databases">
        <authorList>
            <person name="Li S.-H."/>
        </authorList>
    </citation>
    <scope>NUCLEOTIDE SEQUENCE</scope>
    <source>
        <strain evidence="3">IMCC8485</strain>
    </source>
</reference>
<dbReference type="Proteomes" id="UP001143307">
    <property type="component" value="Unassembled WGS sequence"/>
</dbReference>
<name>A0ABT3SYT7_9GAMM</name>
<gene>
    <name evidence="3" type="ORF">EYC87_16080</name>
</gene>
<evidence type="ECO:0000313" key="3">
    <source>
        <dbReference type="EMBL" id="MCX2975105.1"/>
    </source>
</evidence>
<keyword evidence="2" id="KW-0472">Membrane</keyword>
<dbReference type="PANTHER" id="PTHR10963">
    <property type="entry name" value="GLYCOSYL HYDROLASE-RELATED"/>
    <property type="match status" value="1"/>
</dbReference>
<evidence type="ECO:0008006" key="5">
    <source>
        <dbReference type="Google" id="ProtNLM"/>
    </source>
</evidence>
<organism evidence="3 4">
    <name type="scientific">Candidatus Seongchinamella marina</name>
    <dbReference type="NCBI Taxonomy" id="2518990"/>
    <lineage>
        <taxon>Bacteria</taxon>
        <taxon>Pseudomonadati</taxon>
        <taxon>Pseudomonadota</taxon>
        <taxon>Gammaproteobacteria</taxon>
        <taxon>Cellvibrionales</taxon>
        <taxon>Halieaceae</taxon>
        <taxon>Seongchinamella</taxon>
    </lineage>
</organism>
<feature type="transmembrane region" description="Helical" evidence="2">
    <location>
        <begin position="453"/>
        <end position="471"/>
    </location>
</feature>
<sequence>MRRQHLAALERQPLNNSFRDINNWPPAFIGPASALLMLTTAGVPACVFAGSLCDVNDCKTTELWMNGASQDYLNYFTRINGYHVGTQEHQKYVDKKVKPVLGIGEAYIALSADEVDEFECIGNGYVNLDDRSEVYPGRCRYEAGALSTLKNGVFVNRTPFGGVINSGGIEIRLKMEKNDASISFDELFKRGAWPAIWLMSPAIDDTFRIDGASFEAKGLWPEAMELDILEFINGGWTANTPLIGSIHYGYLANETQTSWNYINNVGDYDRPLPAGLYPQAEPENWHNYGFTWNQVNTTDALHKTRTYTLNWYYDGKQYQSLSIARTEDYSSEESTTYSAERTVGGQPTEIWCTSSSARCCTLESARCNIDVERDLPKSEAEVMFQALELGMSQGYYLNMNFAAGGAGIGVYDPVIGGFPPPAFGSAEMQVSHVSRYTFGSARKGMGRPKSVPLMSKSIVALLIVWLGFIGLRHRSRARLK</sequence>
<proteinExistence type="inferred from homology"/>
<dbReference type="EMBL" id="SHNP01000006">
    <property type="protein sequence ID" value="MCX2975105.1"/>
    <property type="molecule type" value="Genomic_DNA"/>
</dbReference>
<accession>A0ABT3SYT7</accession>
<dbReference type="InterPro" id="IPR050546">
    <property type="entry name" value="Glycosyl_Hydrlase_16"/>
</dbReference>
<dbReference type="InterPro" id="IPR013320">
    <property type="entry name" value="ConA-like_dom_sf"/>
</dbReference>
<keyword evidence="2" id="KW-1133">Transmembrane helix</keyword>
<evidence type="ECO:0000313" key="4">
    <source>
        <dbReference type="Proteomes" id="UP001143307"/>
    </source>
</evidence>
<evidence type="ECO:0000256" key="2">
    <source>
        <dbReference type="SAM" id="Phobius"/>
    </source>
</evidence>
<protein>
    <recommendedName>
        <fullName evidence="5">GH16 domain-containing protein</fullName>
    </recommendedName>
</protein>
<evidence type="ECO:0000256" key="1">
    <source>
        <dbReference type="ARBA" id="ARBA00006865"/>
    </source>
</evidence>